<name>A0A9J6ETS0_RHIMP</name>
<dbReference type="EMBL" id="JABSTU010000002">
    <property type="protein sequence ID" value="KAH8037682.1"/>
    <property type="molecule type" value="Genomic_DNA"/>
</dbReference>
<evidence type="ECO:0000313" key="1">
    <source>
        <dbReference type="EMBL" id="KAH8037682.1"/>
    </source>
</evidence>
<comment type="caution">
    <text evidence="1">The sequence shown here is derived from an EMBL/GenBank/DDBJ whole genome shotgun (WGS) entry which is preliminary data.</text>
</comment>
<keyword evidence="2" id="KW-1185">Reference proteome</keyword>
<dbReference type="AlphaFoldDB" id="A0A9J6ETS0"/>
<sequence length="213" mass="22557">MDHCECPKCYITTRVFEMVNLCSDMRADVATEPGAPLALRGKLIDARREIASLQIQVLAVERPRVGDVFGGLVTARAVGPAAVLVERGFQVATSTAATGPPVSGVAGGMSYAAVLGSGATSGIQGSSRKGPSRFQGPAASGAGLRQDYMVFLTPVGSTDDPARDVAMILKWNIDPVAKGIRDVTLRPTRYAITVFSHKKQSLINIKMSLRKIQ</sequence>
<organism evidence="1 2">
    <name type="scientific">Rhipicephalus microplus</name>
    <name type="common">Cattle tick</name>
    <name type="synonym">Boophilus microplus</name>
    <dbReference type="NCBI Taxonomy" id="6941"/>
    <lineage>
        <taxon>Eukaryota</taxon>
        <taxon>Metazoa</taxon>
        <taxon>Ecdysozoa</taxon>
        <taxon>Arthropoda</taxon>
        <taxon>Chelicerata</taxon>
        <taxon>Arachnida</taxon>
        <taxon>Acari</taxon>
        <taxon>Parasitiformes</taxon>
        <taxon>Ixodida</taxon>
        <taxon>Ixodoidea</taxon>
        <taxon>Ixodidae</taxon>
        <taxon>Rhipicephalinae</taxon>
        <taxon>Rhipicephalus</taxon>
        <taxon>Boophilus</taxon>
    </lineage>
</organism>
<evidence type="ECO:0000313" key="2">
    <source>
        <dbReference type="Proteomes" id="UP000821866"/>
    </source>
</evidence>
<dbReference type="Proteomes" id="UP000821866">
    <property type="component" value="Chromosome 10"/>
</dbReference>
<accession>A0A9J6ETS0</accession>
<reference evidence="1" key="1">
    <citation type="journal article" date="2020" name="Cell">
        <title>Large-Scale Comparative Analyses of Tick Genomes Elucidate Their Genetic Diversity and Vector Capacities.</title>
        <authorList>
            <consortium name="Tick Genome and Microbiome Consortium (TIGMIC)"/>
            <person name="Jia N."/>
            <person name="Wang J."/>
            <person name="Shi W."/>
            <person name="Du L."/>
            <person name="Sun Y."/>
            <person name="Zhan W."/>
            <person name="Jiang J.F."/>
            <person name="Wang Q."/>
            <person name="Zhang B."/>
            <person name="Ji P."/>
            <person name="Bell-Sakyi L."/>
            <person name="Cui X.M."/>
            <person name="Yuan T.T."/>
            <person name="Jiang B.G."/>
            <person name="Yang W.F."/>
            <person name="Lam T.T."/>
            <person name="Chang Q.C."/>
            <person name="Ding S.J."/>
            <person name="Wang X.J."/>
            <person name="Zhu J.G."/>
            <person name="Ruan X.D."/>
            <person name="Zhao L."/>
            <person name="Wei J.T."/>
            <person name="Ye R.Z."/>
            <person name="Que T.C."/>
            <person name="Du C.H."/>
            <person name="Zhou Y.H."/>
            <person name="Cheng J.X."/>
            <person name="Dai P.F."/>
            <person name="Guo W.B."/>
            <person name="Han X.H."/>
            <person name="Huang E.J."/>
            <person name="Li L.F."/>
            <person name="Wei W."/>
            <person name="Gao Y.C."/>
            <person name="Liu J.Z."/>
            <person name="Shao H.Z."/>
            <person name="Wang X."/>
            <person name="Wang C.C."/>
            <person name="Yang T.C."/>
            <person name="Huo Q.B."/>
            <person name="Li W."/>
            <person name="Chen H.Y."/>
            <person name="Chen S.E."/>
            <person name="Zhou L.G."/>
            <person name="Ni X.B."/>
            <person name="Tian J.H."/>
            <person name="Sheng Y."/>
            <person name="Liu T."/>
            <person name="Pan Y.S."/>
            <person name="Xia L.Y."/>
            <person name="Li J."/>
            <person name="Zhao F."/>
            <person name="Cao W.C."/>
        </authorList>
    </citation>
    <scope>NUCLEOTIDE SEQUENCE</scope>
    <source>
        <strain evidence="1">Rmic-2018</strain>
    </source>
</reference>
<protein>
    <submittedName>
        <fullName evidence="1">Uncharacterized protein</fullName>
    </submittedName>
</protein>
<proteinExistence type="predicted"/>
<gene>
    <name evidence="1" type="ORF">HPB51_015727</name>
</gene>
<reference evidence="1" key="2">
    <citation type="submission" date="2021-09" db="EMBL/GenBank/DDBJ databases">
        <authorList>
            <person name="Jia N."/>
            <person name="Wang J."/>
            <person name="Shi W."/>
            <person name="Du L."/>
            <person name="Sun Y."/>
            <person name="Zhan W."/>
            <person name="Jiang J."/>
            <person name="Wang Q."/>
            <person name="Zhang B."/>
            <person name="Ji P."/>
            <person name="Sakyi L.B."/>
            <person name="Cui X."/>
            <person name="Yuan T."/>
            <person name="Jiang B."/>
            <person name="Yang W."/>
            <person name="Lam T.T.-Y."/>
            <person name="Chang Q."/>
            <person name="Ding S."/>
            <person name="Wang X."/>
            <person name="Zhu J."/>
            <person name="Ruan X."/>
            <person name="Zhao L."/>
            <person name="Wei J."/>
            <person name="Que T."/>
            <person name="Du C."/>
            <person name="Cheng J."/>
            <person name="Dai P."/>
            <person name="Han X."/>
            <person name="Huang E."/>
            <person name="Gao Y."/>
            <person name="Liu J."/>
            <person name="Shao H."/>
            <person name="Ye R."/>
            <person name="Li L."/>
            <person name="Wei W."/>
            <person name="Wang X."/>
            <person name="Wang C."/>
            <person name="Huo Q."/>
            <person name="Li W."/>
            <person name="Guo W."/>
            <person name="Chen H."/>
            <person name="Chen S."/>
            <person name="Zhou L."/>
            <person name="Zhou L."/>
            <person name="Ni X."/>
            <person name="Tian J."/>
            <person name="Zhou Y."/>
            <person name="Sheng Y."/>
            <person name="Liu T."/>
            <person name="Pan Y."/>
            <person name="Xia L."/>
            <person name="Li J."/>
            <person name="Zhao F."/>
            <person name="Cao W."/>
        </authorList>
    </citation>
    <scope>NUCLEOTIDE SEQUENCE</scope>
    <source>
        <strain evidence="1">Rmic-2018</strain>
        <tissue evidence="1">Larvae</tissue>
    </source>
</reference>